<feature type="transmembrane region" description="Helical" evidence="2">
    <location>
        <begin position="107"/>
        <end position="127"/>
    </location>
</feature>
<evidence type="ECO:0000256" key="1">
    <source>
        <dbReference type="SAM" id="MobiDB-lite"/>
    </source>
</evidence>
<evidence type="ECO:0000313" key="3">
    <source>
        <dbReference type="EMBL" id="KAJ4966998.1"/>
    </source>
</evidence>
<gene>
    <name evidence="3" type="ORF">NE237_018847</name>
</gene>
<organism evidence="3 4">
    <name type="scientific">Protea cynaroides</name>
    <dbReference type="NCBI Taxonomy" id="273540"/>
    <lineage>
        <taxon>Eukaryota</taxon>
        <taxon>Viridiplantae</taxon>
        <taxon>Streptophyta</taxon>
        <taxon>Embryophyta</taxon>
        <taxon>Tracheophyta</taxon>
        <taxon>Spermatophyta</taxon>
        <taxon>Magnoliopsida</taxon>
        <taxon>Proteales</taxon>
        <taxon>Proteaceae</taxon>
        <taxon>Protea</taxon>
    </lineage>
</organism>
<feature type="region of interest" description="Disordered" evidence="1">
    <location>
        <begin position="1"/>
        <end position="80"/>
    </location>
</feature>
<dbReference type="Proteomes" id="UP001141806">
    <property type="component" value="Unassembled WGS sequence"/>
</dbReference>
<keyword evidence="2" id="KW-0812">Transmembrane</keyword>
<accession>A0A9Q0KAL4</accession>
<feature type="compositionally biased region" description="Basic and acidic residues" evidence="1">
    <location>
        <begin position="19"/>
        <end position="40"/>
    </location>
</feature>
<evidence type="ECO:0000313" key="4">
    <source>
        <dbReference type="Proteomes" id="UP001141806"/>
    </source>
</evidence>
<reference evidence="3" key="1">
    <citation type="journal article" date="2023" name="Plant J.">
        <title>The genome of the king protea, Protea cynaroides.</title>
        <authorList>
            <person name="Chang J."/>
            <person name="Duong T.A."/>
            <person name="Schoeman C."/>
            <person name="Ma X."/>
            <person name="Roodt D."/>
            <person name="Barker N."/>
            <person name="Li Z."/>
            <person name="Van de Peer Y."/>
            <person name="Mizrachi E."/>
        </authorList>
    </citation>
    <scope>NUCLEOTIDE SEQUENCE</scope>
    <source>
        <tissue evidence="3">Young leaves</tissue>
    </source>
</reference>
<keyword evidence="2" id="KW-0472">Membrane</keyword>
<sequence>MLHRCKRHATTNDGINTATRREKGAKASNKKKSDQSDKSTKPNKKNKKAKFEKPATRKTGYPGPPAYPNPKAYHPLNKPSSEIMHIKMNDPLLVQPHLRRILNHMSGTLGISATIIMSTATITMTIGTSR</sequence>
<keyword evidence="4" id="KW-1185">Reference proteome</keyword>
<dbReference type="EMBL" id="JAMYWD010000007">
    <property type="protein sequence ID" value="KAJ4966998.1"/>
    <property type="molecule type" value="Genomic_DNA"/>
</dbReference>
<dbReference type="AlphaFoldDB" id="A0A9Q0KAL4"/>
<comment type="caution">
    <text evidence="3">The sequence shown here is derived from an EMBL/GenBank/DDBJ whole genome shotgun (WGS) entry which is preliminary data.</text>
</comment>
<evidence type="ECO:0000256" key="2">
    <source>
        <dbReference type="SAM" id="Phobius"/>
    </source>
</evidence>
<proteinExistence type="predicted"/>
<keyword evidence="2" id="KW-1133">Transmembrane helix</keyword>
<protein>
    <submittedName>
        <fullName evidence="3">Uncharacterized protein</fullName>
    </submittedName>
</protein>
<name>A0A9Q0KAL4_9MAGN</name>